<feature type="domain" description="Pyruvate/ketoisovalerate oxidoreductase catalytic" evidence="8">
    <location>
        <begin position="80"/>
        <end position="249"/>
    </location>
</feature>
<evidence type="ECO:0000313" key="11">
    <source>
        <dbReference type="EMBL" id="AGO61568.1"/>
    </source>
</evidence>
<organism evidence="11 12">
    <name type="scientific">Ferroplasma acidarmanus Fer1</name>
    <dbReference type="NCBI Taxonomy" id="333146"/>
    <lineage>
        <taxon>Archaea</taxon>
        <taxon>Methanobacteriati</taxon>
        <taxon>Thermoplasmatota</taxon>
        <taxon>Thermoplasmata</taxon>
        <taxon>Thermoplasmatales</taxon>
        <taxon>Ferroplasmaceae</taxon>
        <taxon>Ferroplasma</taxon>
    </lineage>
</organism>
<dbReference type="PANTHER" id="PTHR32154">
    <property type="entry name" value="PYRUVATE-FLAVODOXIN OXIDOREDUCTASE-RELATED"/>
    <property type="match status" value="1"/>
</dbReference>
<evidence type="ECO:0000256" key="6">
    <source>
        <dbReference type="ARBA" id="ARBA00076968"/>
    </source>
</evidence>
<dbReference type="InterPro" id="IPR050722">
    <property type="entry name" value="Pyruvate:ferred/Flavod_OxRd"/>
</dbReference>
<proteinExistence type="predicted"/>
<dbReference type="KEGG" id="fac:FACI_IFERC01G1588"/>
<dbReference type="Pfam" id="PF01855">
    <property type="entry name" value="POR_N"/>
    <property type="match status" value="1"/>
</dbReference>
<evidence type="ECO:0000259" key="8">
    <source>
        <dbReference type="Pfam" id="PF01558"/>
    </source>
</evidence>
<dbReference type="EMBL" id="CP004145">
    <property type="protein sequence ID" value="AGO61568.1"/>
    <property type="molecule type" value="Genomic_DNA"/>
</dbReference>
<comment type="catalytic activity">
    <reaction evidence="2">
        <text>2 oxidized [2Fe-2S]-[ferredoxin] + 2-oxoglutarate + CoA = succinyl-CoA + 2 reduced [2Fe-2S]-[ferredoxin] + CO2 + H(+)</text>
        <dbReference type="Rhea" id="RHEA:17297"/>
        <dbReference type="Rhea" id="RHEA-COMP:10000"/>
        <dbReference type="Rhea" id="RHEA-COMP:10001"/>
        <dbReference type="ChEBI" id="CHEBI:15378"/>
        <dbReference type="ChEBI" id="CHEBI:16526"/>
        <dbReference type="ChEBI" id="CHEBI:16810"/>
        <dbReference type="ChEBI" id="CHEBI:33737"/>
        <dbReference type="ChEBI" id="CHEBI:33738"/>
        <dbReference type="ChEBI" id="CHEBI:57287"/>
        <dbReference type="ChEBI" id="CHEBI:57292"/>
        <dbReference type="EC" id="1.2.7.3"/>
    </reaction>
</comment>
<keyword evidence="12" id="KW-1185">Reference proteome</keyword>
<dbReference type="EC" id="1.2.7.3" evidence="4"/>
<dbReference type="PANTHER" id="PTHR32154:SF20">
    <property type="entry name" value="2-OXOGLUTARATE OXIDOREDUCTASE SUBUNIT KORA"/>
    <property type="match status" value="1"/>
</dbReference>
<dbReference type="InterPro" id="IPR019752">
    <property type="entry name" value="Pyrv/ketoisovalerate_OxRed_cat"/>
</dbReference>
<evidence type="ECO:0000256" key="1">
    <source>
        <dbReference type="ARBA" id="ARBA00023002"/>
    </source>
</evidence>
<accession>S0AQQ8</accession>
<dbReference type="Gene3D" id="3.40.50.920">
    <property type="match status" value="1"/>
</dbReference>
<dbReference type="FunFam" id="3.40.50.970:FF:000022">
    <property type="entry name" value="2-oxoglutarate ferredoxin oxidoreductase alpha subunit"/>
    <property type="match status" value="1"/>
</dbReference>
<gene>
    <name evidence="11" type="ORF">FACI_IFERC00001G1588</name>
</gene>
<protein>
    <recommendedName>
        <fullName evidence="5">2-oxoglutarate synthase subunit KorA</fullName>
        <ecNumber evidence="4">1.2.7.3</ecNumber>
    </recommendedName>
    <alternativeName>
        <fullName evidence="7">2-ketoglutarate oxidoreductase alpha chain</fullName>
    </alternativeName>
    <alternativeName>
        <fullName evidence="6">2-oxoglutarate-ferredoxin oxidoreductase subunit alpha</fullName>
    </alternativeName>
</protein>
<dbReference type="PATRIC" id="fig|333146.12.peg.1616"/>
<evidence type="ECO:0000256" key="3">
    <source>
        <dbReference type="ARBA" id="ARBA00064882"/>
    </source>
</evidence>
<dbReference type="GO" id="GO:0044272">
    <property type="term" value="P:sulfur compound biosynthetic process"/>
    <property type="evidence" value="ECO:0007669"/>
    <property type="project" value="UniProtKB-ARBA"/>
</dbReference>
<comment type="subunit">
    <text evidence="3">Heterotetramer of the KorA, KorB, KorC and KorD subunits.</text>
</comment>
<dbReference type="SUPFAM" id="SSF52922">
    <property type="entry name" value="TK C-terminal domain-like"/>
    <property type="match status" value="1"/>
</dbReference>
<dbReference type="Proteomes" id="UP000014660">
    <property type="component" value="Chromosome"/>
</dbReference>
<dbReference type="Pfam" id="PF01558">
    <property type="entry name" value="POR"/>
    <property type="match status" value="1"/>
</dbReference>
<evidence type="ECO:0000256" key="5">
    <source>
        <dbReference type="ARBA" id="ARBA00071398"/>
    </source>
</evidence>
<dbReference type="InterPro" id="IPR002869">
    <property type="entry name" value="Pyrv_flavodox_OxRed_cen"/>
</dbReference>
<dbReference type="InterPro" id="IPR009014">
    <property type="entry name" value="Transketo_C/PFOR_II"/>
</dbReference>
<evidence type="ECO:0000259" key="9">
    <source>
        <dbReference type="Pfam" id="PF01855"/>
    </source>
</evidence>
<dbReference type="GO" id="GO:0006082">
    <property type="term" value="P:organic acid metabolic process"/>
    <property type="evidence" value="ECO:0007669"/>
    <property type="project" value="UniProtKB-ARBA"/>
</dbReference>
<evidence type="ECO:0000256" key="7">
    <source>
        <dbReference type="ARBA" id="ARBA00079587"/>
    </source>
</evidence>
<dbReference type="AlphaFoldDB" id="S0AQQ8"/>
<evidence type="ECO:0000313" key="12">
    <source>
        <dbReference type="Proteomes" id="UP000014660"/>
    </source>
</evidence>
<dbReference type="InterPro" id="IPR033412">
    <property type="entry name" value="PFOR_II"/>
</dbReference>
<dbReference type="InterPro" id="IPR029061">
    <property type="entry name" value="THDP-binding"/>
</dbReference>
<evidence type="ECO:0000256" key="4">
    <source>
        <dbReference type="ARBA" id="ARBA00066947"/>
    </source>
</evidence>
<dbReference type="SUPFAM" id="SSF52518">
    <property type="entry name" value="Thiamin diphosphate-binding fold (THDP-binding)"/>
    <property type="match status" value="1"/>
</dbReference>
<reference evidence="11 12" key="1">
    <citation type="journal article" date="2007" name="Proc. Natl. Acad. Sci. U.S.A.">
        <title>Genome dynamics in a natural archaeal population.</title>
        <authorList>
            <person name="Allen E.E."/>
            <person name="Tyson G.W."/>
            <person name="Whitaker R.J."/>
            <person name="Detter J.C."/>
            <person name="Richardson P.M."/>
            <person name="Banfield J.F."/>
        </authorList>
    </citation>
    <scope>NUCLEOTIDE SEQUENCE [LARGE SCALE GENOMIC DNA]</scope>
    <source>
        <strain evidence="12">fer1</strain>
    </source>
</reference>
<name>S0AQQ8_FERAC</name>
<dbReference type="HOGENOM" id="CLU_017038_1_0_2"/>
<feature type="domain" description="Pyruvate:ferredoxin oxidoreductase core" evidence="10">
    <location>
        <begin position="541"/>
        <end position="612"/>
    </location>
</feature>
<dbReference type="CDD" id="cd07034">
    <property type="entry name" value="TPP_PYR_PFOR_IOR-alpha_like"/>
    <property type="match status" value="1"/>
</dbReference>
<evidence type="ECO:0000259" key="10">
    <source>
        <dbReference type="Pfam" id="PF17147"/>
    </source>
</evidence>
<dbReference type="GO" id="GO:0006979">
    <property type="term" value="P:response to oxidative stress"/>
    <property type="evidence" value="ECO:0007669"/>
    <property type="project" value="TreeGrafter"/>
</dbReference>
<keyword evidence="1" id="KW-0560">Oxidoreductase</keyword>
<dbReference type="NCBIfam" id="TIGR03710">
    <property type="entry name" value="OAFO_sf"/>
    <property type="match status" value="1"/>
</dbReference>
<evidence type="ECO:0000256" key="2">
    <source>
        <dbReference type="ARBA" id="ARBA00052359"/>
    </source>
</evidence>
<feature type="domain" description="Pyruvate flavodoxin/ferredoxin oxidoreductase pyrimidine binding" evidence="9">
    <location>
        <begin position="280"/>
        <end position="505"/>
    </location>
</feature>
<dbReference type="Gene3D" id="3.40.50.970">
    <property type="match status" value="1"/>
</dbReference>
<dbReference type="GO" id="GO:0047553">
    <property type="term" value="F:2-oxoglutarate synthase activity"/>
    <property type="evidence" value="ECO:0007669"/>
    <property type="project" value="UniProtKB-EC"/>
</dbReference>
<dbReference type="InterPro" id="IPR022367">
    <property type="entry name" value="2-oxoacid/accept_OxRdtase_asu"/>
</dbReference>
<dbReference type="Pfam" id="PF17147">
    <property type="entry name" value="PFOR_II"/>
    <property type="match status" value="1"/>
</dbReference>
<dbReference type="SUPFAM" id="SSF53323">
    <property type="entry name" value="Pyruvate-ferredoxin oxidoreductase, PFOR, domain III"/>
    <property type="match status" value="1"/>
</dbReference>
<sequence>MIKVFYGFYIVNNRPLNYLLLNISCLKSRKFHISKFVLSGKIYLFRQLAKINFRIHTKIYTALLNTKTMEEIIVRIGGAAGDGVQSAGLTLEKTFSRSGLYISTYNYYQSLIRGGESWYQVRASDEKVRNQGSGLDVLVALNADALERHTNRNINEGGASPLNGIAIYDPGTIHNFKKYDGITYCPVPMRDIALKFDANPLLKNTVALGAVIASLGLDFNVFSGVIEKVFNKKGKLVESNINAAKEGYEYYLQNYKVYRKLKTSNKKLYTIGGGDAAALGAINAGMQMYFAYPMTPASSFLQFVATHGKKYHVFLKLTEDEISAINAAIGANYAGVRAATGSSGGGFALMTEGVGLSAMTEVPLVIYEAQRPGPSTGLPTKTEQGDLNQVLGAGQGDMPRIVLAPGTVKEAFDLTKEAFNLAERFQLPVFVVTDLYLAEHDETVDLDLSYEMDRGLLADASEADYKRYEYTENGISKRAFPGQPGLMHNEDSDEHNEYGAVVSDAITDPTQRKLSMEKRMKKLNLYIKEMPPTPTYKMEDAEYVVIQWGSTKGAVEEAIDCMRKNGTKIGAIEITHIFPMNHDIKKLLAGKKKIIVVENNYSGQLNGLIRKEFLVDTQFLGKYDGEAFFPADLALSLEEMIFGKKIKVEE</sequence>
<dbReference type="Gene3D" id="3.40.920.10">
    <property type="entry name" value="Pyruvate-ferredoxin oxidoreductase, PFOR, domain III"/>
    <property type="match status" value="1"/>
</dbReference>
<dbReference type="InterPro" id="IPR002880">
    <property type="entry name" value="Pyrv_Fd/Flavodoxin_OxRdtase_N"/>
</dbReference>